<dbReference type="EMBL" id="JADWYR010000001">
    <property type="protein sequence ID" value="MBG9375264.1"/>
    <property type="molecule type" value="Genomic_DNA"/>
</dbReference>
<dbReference type="AlphaFoldDB" id="A0A931E6K3"/>
<protein>
    <submittedName>
        <fullName evidence="1">Uncharacterized protein</fullName>
    </submittedName>
</protein>
<reference evidence="1" key="1">
    <citation type="submission" date="2020-11" db="EMBL/GenBank/DDBJ databases">
        <title>Bacterial whole genome sequence for Panacibacter sp. DH6.</title>
        <authorList>
            <person name="Le V."/>
            <person name="Ko S."/>
            <person name="Ahn C.-Y."/>
            <person name="Oh H.-M."/>
        </authorList>
    </citation>
    <scope>NUCLEOTIDE SEQUENCE</scope>
    <source>
        <strain evidence="1">DH6</strain>
    </source>
</reference>
<organism evidence="1 2">
    <name type="scientific">Panacibacter microcysteis</name>
    <dbReference type="NCBI Taxonomy" id="2793269"/>
    <lineage>
        <taxon>Bacteria</taxon>
        <taxon>Pseudomonadati</taxon>
        <taxon>Bacteroidota</taxon>
        <taxon>Chitinophagia</taxon>
        <taxon>Chitinophagales</taxon>
        <taxon>Chitinophagaceae</taxon>
        <taxon>Panacibacter</taxon>
    </lineage>
</organism>
<name>A0A931E6K3_9BACT</name>
<sequence>MATWQEVKNKVQAFRSYVQGLTPNAKSAAKYSFMISKDDIKELIDQAGGVTQLDGLRAYIGADTIEGQMVPTVYFVAVQKAGTDQYNDYDLTMTVPTGSTPLIGKTRPCPTMCSSANFLNS</sequence>
<comment type="caution">
    <text evidence="1">The sequence shown here is derived from an EMBL/GenBank/DDBJ whole genome shotgun (WGS) entry which is preliminary data.</text>
</comment>
<keyword evidence="2" id="KW-1185">Reference proteome</keyword>
<evidence type="ECO:0000313" key="2">
    <source>
        <dbReference type="Proteomes" id="UP000628448"/>
    </source>
</evidence>
<dbReference type="RefSeq" id="WP_196989322.1">
    <property type="nucleotide sequence ID" value="NZ_JADWYR010000001.1"/>
</dbReference>
<accession>A0A931E6K3</accession>
<dbReference type="Proteomes" id="UP000628448">
    <property type="component" value="Unassembled WGS sequence"/>
</dbReference>
<evidence type="ECO:0000313" key="1">
    <source>
        <dbReference type="EMBL" id="MBG9375264.1"/>
    </source>
</evidence>
<gene>
    <name evidence="1" type="ORF">I5907_03410</name>
</gene>
<proteinExistence type="predicted"/>